<proteinExistence type="predicted"/>
<keyword evidence="4" id="KW-0862">Zinc</keyword>
<dbReference type="InterPro" id="IPR036910">
    <property type="entry name" value="HMG_box_dom_sf"/>
</dbReference>
<keyword evidence="1" id="KW-0479">Metal-binding</keyword>
<dbReference type="Gene3D" id="1.10.30.10">
    <property type="entry name" value="High mobility group box domain"/>
    <property type="match status" value="1"/>
</dbReference>
<dbReference type="Pfam" id="PF09011">
    <property type="entry name" value="HMG_box_2"/>
    <property type="match status" value="1"/>
</dbReference>
<keyword evidence="2" id="KW-0677">Repeat</keyword>
<dbReference type="PROSITE" id="PS50118">
    <property type="entry name" value="HMG_BOX_2"/>
    <property type="match status" value="1"/>
</dbReference>
<reference evidence="10" key="1">
    <citation type="submission" date="2010-02" db="EMBL/GenBank/DDBJ databases">
        <title>Sequencing and annotation of the Blastocystis hominis genome.</title>
        <authorList>
            <person name="Wincker P."/>
        </authorList>
    </citation>
    <scope>NUCLEOTIDE SEQUENCE</scope>
    <source>
        <strain evidence="10">Singapore isolate B</strain>
    </source>
</reference>
<sequence>MNSLTSQQPGIIGNTVINSNASNRAIQDEMGIFPVSQSMQIPINSTLGIPASQLVTIPNRPMNLSVPGYSEVQIPHGMNTEDMMNPGMQSIAFVPPDSMVNQQSDISMVGINDMGTNMDLFAQSSQVDLQSSDLSTYHPHDTESRLRLKRPKRTMSAYSCYSRSVFKKVREQLGEQTKQCEIFRVIADQWKLMTPEQKQPYIDEAERDRGRYKREVQTLNKIRKEIENSLNQSGSLSGVTNYKSSHMLQQAFQERNAIRIAQILFEANGKNAKDTVDLLNQTMKILMTSGQTIINEQQQMQNALPVLEAESSEPWNSRNRADFLESRKNRTSARSMAAKSKIGESRVRNREFAWKSNLNTHMHIHDTTRRKTFVCKYPNCGKSFYDLQHLKQHEWIHTRSPDVVDLSAREF</sequence>
<dbReference type="InterPro" id="IPR050329">
    <property type="entry name" value="GLI_C2H2-zinc-finger"/>
</dbReference>
<feature type="coiled-coil region" evidence="7">
    <location>
        <begin position="202"/>
        <end position="232"/>
    </location>
</feature>
<dbReference type="GO" id="GO:0045944">
    <property type="term" value="P:positive regulation of transcription by RNA polymerase II"/>
    <property type="evidence" value="ECO:0007669"/>
    <property type="project" value="UniProtKB-ARBA"/>
</dbReference>
<dbReference type="GO" id="GO:0005634">
    <property type="term" value="C:nucleus"/>
    <property type="evidence" value="ECO:0007669"/>
    <property type="project" value="UniProtKB-UniRule"/>
</dbReference>
<dbReference type="OrthoDB" id="6247875at2759"/>
<accession>D8LX07</accession>
<evidence type="ECO:0000256" key="5">
    <source>
        <dbReference type="PROSITE-ProRule" id="PRU00042"/>
    </source>
</evidence>
<evidence type="ECO:0000259" key="9">
    <source>
        <dbReference type="PROSITE" id="PS50157"/>
    </source>
</evidence>
<feature type="domain" description="C2H2-type" evidence="9">
    <location>
        <begin position="373"/>
        <end position="402"/>
    </location>
</feature>
<dbReference type="GeneID" id="24918343"/>
<evidence type="ECO:0000313" key="11">
    <source>
        <dbReference type="Proteomes" id="UP000008312"/>
    </source>
</evidence>
<evidence type="ECO:0000256" key="2">
    <source>
        <dbReference type="ARBA" id="ARBA00022737"/>
    </source>
</evidence>
<dbReference type="PANTHER" id="PTHR19818:SF139">
    <property type="entry name" value="PAIR-RULE PROTEIN ODD-PAIRED"/>
    <property type="match status" value="1"/>
</dbReference>
<dbReference type="SUPFAM" id="SSF57667">
    <property type="entry name" value="beta-beta-alpha zinc fingers"/>
    <property type="match status" value="1"/>
</dbReference>
<evidence type="ECO:0000256" key="3">
    <source>
        <dbReference type="ARBA" id="ARBA00022771"/>
    </source>
</evidence>
<keyword evidence="7" id="KW-0175">Coiled coil</keyword>
<gene>
    <name evidence="10" type="ORF">GSBLH_T00001064001</name>
</gene>
<name>D8LX07_BLAHO</name>
<dbReference type="PROSITE" id="PS00028">
    <property type="entry name" value="ZINC_FINGER_C2H2_1"/>
    <property type="match status" value="1"/>
</dbReference>
<keyword evidence="6" id="KW-0539">Nucleus</keyword>
<evidence type="ECO:0000256" key="1">
    <source>
        <dbReference type="ARBA" id="ARBA00022723"/>
    </source>
</evidence>
<dbReference type="InterPro" id="IPR036236">
    <property type="entry name" value="Znf_C2H2_sf"/>
</dbReference>
<dbReference type="SUPFAM" id="SSF47095">
    <property type="entry name" value="HMG-box"/>
    <property type="match status" value="1"/>
</dbReference>
<keyword evidence="3 5" id="KW-0863">Zinc-finger</keyword>
<keyword evidence="11" id="KW-1185">Reference proteome</keyword>
<dbReference type="Gene3D" id="3.30.160.60">
    <property type="entry name" value="Classic Zinc Finger"/>
    <property type="match status" value="1"/>
</dbReference>
<evidence type="ECO:0000256" key="7">
    <source>
        <dbReference type="SAM" id="Coils"/>
    </source>
</evidence>
<dbReference type="SMART" id="SM00398">
    <property type="entry name" value="HMG"/>
    <property type="match status" value="1"/>
</dbReference>
<dbReference type="Proteomes" id="UP000008312">
    <property type="component" value="Unassembled WGS sequence"/>
</dbReference>
<dbReference type="InterPro" id="IPR013087">
    <property type="entry name" value="Znf_C2H2_type"/>
</dbReference>
<evidence type="ECO:0000256" key="6">
    <source>
        <dbReference type="PROSITE-ProRule" id="PRU00267"/>
    </source>
</evidence>
<dbReference type="InterPro" id="IPR009071">
    <property type="entry name" value="HMG_box_dom"/>
</dbReference>
<feature type="DNA-binding region" description="HMG box" evidence="6">
    <location>
        <begin position="151"/>
        <end position="220"/>
    </location>
</feature>
<dbReference type="InParanoid" id="D8LX07"/>
<evidence type="ECO:0000313" key="10">
    <source>
        <dbReference type="EMBL" id="CBK20802.2"/>
    </source>
</evidence>
<dbReference type="GO" id="GO:0000981">
    <property type="term" value="F:DNA-binding transcription factor activity, RNA polymerase II-specific"/>
    <property type="evidence" value="ECO:0007669"/>
    <property type="project" value="TreeGrafter"/>
</dbReference>
<dbReference type="GO" id="GO:0000978">
    <property type="term" value="F:RNA polymerase II cis-regulatory region sequence-specific DNA binding"/>
    <property type="evidence" value="ECO:0007669"/>
    <property type="project" value="TreeGrafter"/>
</dbReference>
<evidence type="ECO:0000256" key="4">
    <source>
        <dbReference type="ARBA" id="ARBA00022833"/>
    </source>
</evidence>
<dbReference type="PROSITE" id="PS50157">
    <property type="entry name" value="ZINC_FINGER_C2H2_2"/>
    <property type="match status" value="1"/>
</dbReference>
<dbReference type="PANTHER" id="PTHR19818">
    <property type="entry name" value="ZINC FINGER PROTEIN ZIC AND GLI"/>
    <property type="match status" value="1"/>
</dbReference>
<dbReference type="EMBL" id="FN668639">
    <property type="protein sequence ID" value="CBK20802.2"/>
    <property type="molecule type" value="Genomic_DNA"/>
</dbReference>
<dbReference type="GO" id="GO:0008270">
    <property type="term" value="F:zinc ion binding"/>
    <property type="evidence" value="ECO:0007669"/>
    <property type="project" value="UniProtKB-KW"/>
</dbReference>
<dbReference type="RefSeq" id="XP_012894850.1">
    <property type="nucleotide sequence ID" value="XM_013039396.1"/>
</dbReference>
<keyword evidence="6" id="KW-0238">DNA-binding</keyword>
<dbReference type="AlphaFoldDB" id="D8LX07"/>
<dbReference type="CDD" id="cd00084">
    <property type="entry name" value="HMG-box_SF"/>
    <property type="match status" value="1"/>
</dbReference>
<evidence type="ECO:0008006" key="12">
    <source>
        <dbReference type="Google" id="ProtNLM"/>
    </source>
</evidence>
<organism evidence="10">
    <name type="scientific">Blastocystis hominis</name>
    <dbReference type="NCBI Taxonomy" id="12968"/>
    <lineage>
        <taxon>Eukaryota</taxon>
        <taxon>Sar</taxon>
        <taxon>Stramenopiles</taxon>
        <taxon>Bigyra</taxon>
        <taxon>Opalozoa</taxon>
        <taxon>Opalinata</taxon>
        <taxon>Blastocystidae</taxon>
        <taxon>Blastocystis</taxon>
    </lineage>
</organism>
<protein>
    <recommendedName>
        <fullName evidence="12">HMG box domain-containing protein</fullName>
    </recommendedName>
</protein>
<feature type="domain" description="HMG box" evidence="8">
    <location>
        <begin position="151"/>
        <end position="220"/>
    </location>
</feature>
<dbReference type="FunFam" id="3.30.160.60:FF:000100">
    <property type="entry name" value="Zinc finger 45-like"/>
    <property type="match status" value="1"/>
</dbReference>
<evidence type="ECO:0000259" key="8">
    <source>
        <dbReference type="PROSITE" id="PS50118"/>
    </source>
</evidence>